<keyword evidence="6" id="KW-1185">Reference proteome</keyword>
<dbReference type="Pfam" id="PF00013">
    <property type="entry name" value="KH_1"/>
    <property type="match status" value="1"/>
</dbReference>
<gene>
    <name evidence="5" type="ORF">AK812_SmicGene39807</name>
</gene>
<feature type="region of interest" description="Disordered" evidence="3">
    <location>
        <begin position="657"/>
        <end position="706"/>
    </location>
</feature>
<proteinExistence type="predicted"/>
<keyword evidence="2" id="KW-0694">RNA-binding</keyword>
<evidence type="ECO:0000313" key="6">
    <source>
        <dbReference type="Proteomes" id="UP000186817"/>
    </source>
</evidence>
<sequence length="706" mass="78782">MQRFPKRRLRSGTWLGSPVAILGPGEGGLVEALDSRPKKRKKVVKRTQAPETVAETAAAGAFRPTGGTKAFQPAQSSKFASIDSATAHIQVLRGSEQAIMGGDDRSPSRGKWSVMITSTDRSRSRDEKRKDSRSPSRSRSRNKKPEDHGVDTMKITDDDAAFILGKGGRTKEKISKVSGAEIELFERDLILEIRGSKLCRRRAKKYCKGVMDQRTGPVNVTQQNDDDDDLTMINVPQEAVGFVTGRAGNFLRTIEEEWNTLMFFCEVDGSRGRGKDYEKLAIFGTVRARRGAELKVLSAVETKVPGYFDKIRNEVVDRDKGKGEDGTWGTDTMTFQDDELSYALGKQGGTRKKLEKASGAVVQYVGQVALFSGEKHLRKKAKEYMKWLFDQLEGPVYVNGWEDRDDCTVVDVPSECIGYVTGARRAALGNMEEEWGTLMFFMNKEAQNGGGKGARGGRGTSEQLAIFGARRSRRGAELKIMSAVETKSPGVFTRGVREKFSSERDFATDRFVLKDDELSYALGKEGATRKKLELASGSILQYVGHVAFIAGDLKERKRCKQFIDWLLAQRRGSVTVSDVADREDCTEMHIPENCKGWVTGNRGSELRRVEQATGTFMFMALDRHGEERLLIFSANGGSKTADGGRMHAERLINEMVQEKLRGDSRGRSRSDSRRRGGGGRKDSRRRSNSRRRSPSRRRDSRSRSRR</sequence>
<dbReference type="CDD" id="cd00105">
    <property type="entry name" value="KH-I"/>
    <property type="match status" value="2"/>
</dbReference>
<feature type="domain" description="K Homology" evidence="4">
    <location>
        <begin position="582"/>
        <end position="657"/>
    </location>
</feature>
<evidence type="ECO:0000256" key="3">
    <source>
        <dbReference type="SAM" id="MobiDB-lite"/>
    </source>
</evidence>
<feature type="domain" description="K Homology" evidence="4">
    <location>
        <begin position="147"/>
        <end position="212"/>
    </location>
</feature>
<organism evidence="5 6">
    <name type="scientific">Symbiodinium microadriaticum</name>
    <name type="common">Dinoflagellate</name>
    <name type="synonym">Zooxanthella microadriatica</name>
    <dbReference type="NCBI Taxonomy" id="2951"/>
    <lineage>
        <taxon>Eukaryota</taxon>
        <taxon>Sar</taxon>
        <taxon>Alveolata</taxon>
        <taxon>Dinophyceae</taxon>
        <taxon>Suessiales</taxon>
        <taxon>Symbiodiniaceae</taxon>
        <taxon>Symbiodinium</taxon>
    </lineage>
</organism>
<evidence type="ECO:0000313" key="5">
    <source>
        <dbReference type="EMBL" id="OLP79852.1"/>
    </source>
</evidence>
<protein>
    <recommendedName>
        <fullName evidence="4">K Homology domain-containing protein</fullName>
    </recommendedName>
</protein>
<dbReference type="InterPro" id="IPR004087">
    <property type="entry name" value="KH_dom"/>
</dbReference>
<evidence type="ECO:0000256" key="2">
    <source>
        <dbReference type="PROSITE-ProRule" id="PRU00117"/>
    </source>
</evidence>
<dbReference type="GO" id="GO:0003723">
    <property type="term" value="F:RNA binding"/>
    <property type="evidence" value="ECO:0007669"/>
    <property type="project" value="UniProtKB-UniRule"/>
</dbReference>
<reference evidence="5 6" key="1">
    <citation type="submission" date="2016-02" db="EMBL/GenBank/DDBJ databases">
        <title>Genome analysis of coral dinoflagellate symbionts highlights evolutionary adaptations to a symbiotic lifestyle.</title>
        <authorList>
            <person name="Aranda M."/>
            <person name="Li Y."/>
            <person name="Liew Y.J."/>
            <person name="Baumgarten S."/>
            <person name="Simakov O."/>
            <person name="Wilson M."/>
            <person name="Piel J."/>
            <person name="Ashoor H."/>
            <person name="Bougouffa S."/>
            <person name="Bajic V.B."/>
            <person name="Ryu T."/>
            <person name="Ravasi T."/>
            <person name="Bayer T."/>
            <person name="Micklem G."/>
            <person name="Kim H."/>
            <person name="Bhak J."/>
            <person name="Lajeunesse T.C."/>
            <person name="Voolstra C.R."/>
        </authorList>
    </citation>
    <scope>NUCLEOTIDE SEQUENCE [LARGE SCALE GENOMIC DNA]</scope>
    <source>
        <strain evidence="5 6">CCMP2467</strain>
    </source>
</reference>
<feature type="domain" description="K Homology" evidence="4">
    <location>
        <begin position="505"/>
        <end position="568"/>
    </location>
</feature>
<accession>A0A1Q9CA93</accession>
<dbReference type="PANTHER" id="PTHR10288">
    <property type="entry name" value="KH DOMAIN CONTAINING RNA BINDING PROTEIN"/>
    <property type="match status" value="1"/>
</dbReference>
<dbReference type="SMART" id="SM00322">
    <property type="entry name" value="KH"/>
    <property type="match status" value="6"/>
</dbReference>
<feature type="domain" description="K Homology" evidence="4">
    <location>
        <begin position="327"/>
        <end position="393"/>
    </location>
</feature>
<dbReference type="InterPro" id="IPR004088">
    <property type="entry name" value="KH_dom_type_1"/>
</dbReference>
<feature type="region of interest" description="Disordered" evidence="3">
    <location>
        <begin position="39"/>
        <end position="74"/>
    </location>
</feature>
<feature type="compositionally biased region" description="Basic and acidic residues" evidence="3">
    <location>
        <begin position="657"/>
        <end position="674"/>
    </location>
</feature>
<dbReference type="AlphaFoldDB" id="A0A1Q9CA93"/>
<feature type="domain" description="K Homology" evidence="4">
    <location>
        <begin position="227"/>
        <end position="301"/>
    </location>
</feature>
<dbReference type="OMA" id="MHIPENC"/>
<dbReference type="Proteomes" id="UP000186817">
    <property type="component" value="Unassembled WGS sequence"/>
</dbReference>
<name>A0A1Q9CA93_SYMMI</name>
<feature type="region of interest" description="Disordered" evidence="3">
    <location>
        <begin position="96"/>
        <end position="152"/>
    </location>
</feature>
<feature type="domain" description="K Homology" evidence="4">
    <location>
        <begin position="404"/>
        <end position="485"/>
    </location>
</feature>
<dbReference type="EMBL" id="LSRX01001441">
    <property type="protein sequence ID" value="OLP79852.1"/>
    <property type="molecule type" value="Genomic_DNA"/>
</dbReference>
<dbReference type="Gene3D" id="3.30.1370.10">
    <property type="entry name" value="K Homology domain, type 1"/>
    <property type="match status" value="1"/>
</dbReference>
<dbReference type="SUPFAM" id="SSF54791">
    <property type="entry name" value="Eukaryotic type KH-domain (KH-domain type I)"/>
    <property type="match status" value="3"/>
</dbReference>
<dbReference type="PROSITE" id="PS50084">
    <property type="entry name" value="KH_TYPE_1"/>
    <property type="match status" value="3"/>
</dbReference>
<feature type="compositionally biased region" description="Basic residues" evidence="3">
    <location>
        <begin position="675"/>
        <end position="706"/>
    </location>
</feature>
<comment type="caution">
    <text evidence="5">The sequence shown here is derived from an EMBL/GenBank/DDBJ whole genome shotgun (WGS) entry which is preliminary data.</text>
</comment>
<feature type="compositionally biased region" description="Basic and acidic residues" evidence="3">
    <location>
        <begin position="120"/>
        <end position="134"/>
    </location>
</feature>
<dbReference type="OrthoDB" id="5204190at2759"/>
<evidence type="ECO:0000259" key="4">
    <source>
        <dbReference type="SMART" id="SM00322"/>
    </source>
</evidence>
<feature type="compositionally biased region" description="Basic and acidic residues" evidence="3">
    <location>
        <begin position="143"/>
        <end position="152"/>
    </location>
</feature>
<dbReference type="InterPro" id="IPR036612">
    <property type="entry name" value="KH_dom_type_1_sf"/>
</dbReference>
<evidence type="ECO:0000256" key="1">
    <source>
        <dbReference type="ARBA" id="ARBA00022737"/>
    </source>
</evidence>
<keyword evidence="1" id="KW-0677">Repeat</keyword>